<accession>A0ABY9P4C0</accession>
<gene>
    <name evidence="1" type="ORF">RDV84_14300</name>
</gene>
<protein>
    <submittedName>
        <fullName evidence="1">Uncharacterized protein</fullName>
    </submittedName>
</protein>
<keyword evidence="2" id="KW-1185">Reference proteome</keyword>
<proteinExistence type="predicted"/>
<dbReference type="Proteomes" id="UP001229313">
    <property type="component" value="Chromosome"/>
</dbReference>
<name>A0ABY9P4C0_9GAMM</name>
<dbReference type="EMBL" id="CP133568">
    <property type="protein sequence ID" value="WMT01168.1"/>
    <property type="molecule type" value="Genomic_DNA"/>
</dbReference>
<organism evidence="1 2">
    <name type="scientific">Lysobacter yananisis</name>
    <dbReference type="NCBI Taxonomy" id="1003114"/>
    <lineage>
        <taxon>Bacteria</taxon>
        <taxon>Pseudomonadati</taxon>
        <taxon>Pseudomonadota</taxon>
        <taxon>Gammaproteobacteria</taxon>
        <taxon>Lysobacterales</taxon>
        <taxon>Lysobacteraceae</taxon>
        <taxon>Lysobacter</taxon>
    </lineage>
</organism>
<evidence type="ECO:0000313" key="1">
    <source>
        <dbReference type="EMBL" id="WMT01168.1"/>
    </source>
</evidence>
<dbReference type="RefSeq" id="WP_309150719.1">
    <property type="nucleotide sequence ID" value="NZ_CP133568.1"/>
</dbReference>
<sequence>MSELSGLKILNDLATTSLRFRPKTDEPVQMLRSLTMCVQEMTREELLLLRQKIDTKLGFKLMYLSVLAAEKSINTGQADWLKSAVCAHVVEGMKGDYRENTLRLGAVEYSAWKLGIPVSTLLEPFKVILSDSELEQLQQALGSGRGENSLWAVGMKEEIIDGLSVFVSENPTP</sequence>
<reference evidence="1 2" key="1">
    <citation type="submission" date="2023-08" db="EMBL/GenBank/DDBJ databases">
        <title>The whole genome sequence of Lysobacter yananisis.</title>
        <authorList>
            <person name="Sun H."/>
        </authorList>
    </citation>
    <scope>NUCLEOTIDE SEQUENCE [LARGE SCALE GENOMIC DNA]</scope>
    <source>
        <strain evidence="1 2">SNNU513</strain>
    </source>
</reference>
<evidence type="ECO:0000313" key="2">
    <source>
        <dbReference type="Proteomes" id="UP001229313"/>
    </source>
</evidence>